<accession>A0AA36IXW1</accession>
<keyword evidence="2" id="KW-1185">Reference proteome</keyword>
<dbReference type="InterPro" id="IPR027417">
    <property type="entry name" value="P-loop_NTPase"/>
</dbReference>
<sequence length="686" mass="77703">VLIKSSRLPTHRVVRNQSLATAMAASSRRARGACLGLLGIVLTGSPSARDFAGARRKDRNSRPPEVSKPALAVALRAIPFEEDEYPRLSDLDEELPDLEERAVNRRIKNKETMPFLEREAVVKRIVDEIEQTRKRKANKPTIVGLWSPRGTGKTSLVRHLALNDSHFAESRRCGRLLVLTAQELNWVRLEDISLVTSAMMAWHLCNFFRGYSVELSSGQVVNFRGADFFRVVEVLKEPPPRPPAFSCDCWIQSYCQTPEEAFEQWQELTAAAFNATPECGFYVFLDQAEWLVRASSFTVVFSQFPQDVAMFCASTMNMNNRTSEEKALLNVQELPSLAPLSLQAARQSMKEWRATQYAEEDFNQIHFLSAGIPQLLSWAFYSDESTVHAARAMILDELKHTYPEVPSYFNQREVALALILCSAVRWPVADHVPGTSLRWSDIFSAGAAFPDGMSSVRVPRLWWCEDVKIKDKLQGDLKELSIDLNGLLPDYLKLKAGGTTERAKPWGDLVANSLAARFRLYCMAQKVSAEVTWVPFLEIYPTEDPHLRAVLRPFEVCWSEGVDYVRDSEASVESKAGKAIKSNRNFETAHHDLLIPVKRKATGNLEFIAVQCCCGKKKRADRLKFQDKVKKDNVEDMQNVLLQICSESEGWQNSSNKKWARRQEEKKYSLMSCETIIAQLDVLKLL</sequence>
<reference evidence="1" key="1">
    <citation type="submission" date="2023-08" db="EMBL/GenBank/DDBJ databases">
        <authorList>
            <person name="Chen Y."/>
            <person name="Shah S."/>
            <person name="Dougan E. K."/>
            <person name="Thang M."/>
            <person name="Chan C."/>
        </authorList>
    </citation>
    <scope>NUCLEOTIDE SEQUENCE</scope>
</reference>
<evidence type="ECO:0000313" key="1">
    <source>
        <dbReference type="EMBL" id="CAJ1394890.1"/>
    </source>
</evidence>
<protein>
    <submittedName>
        <fullName evidence="1">Uncharacterized protein</fullName>
    </submittedName>
</protein>
<evidence type="ECO:0000313" key="2">
    <source>
        <dbReference type="Proteomes" id="UP001178507"/>
    </source>
</evidence>
<proteinExistence type="predicted"/>
<name>A0AA36IXW1_9DINO</name>
<gene>
    <name evidence="1" type="ORF">EVOR1521_LOCUS19452</name>
</gene>
<dbReference type="Proteomes" id="UP001178507">
    <property type="component" value="Unassembled WGS sequence"/>
</dbReference>
<feature type="non-terminal residue" evidence="1">
    <location>
        <position position="1"/>
    </location>
</feature>
<dbReference type="SUPFAM" id="SSF52540">
    <property type="entry name" value="P-loop containing nucleoside triphosphate hydrolases"/>
    <property type="match status" value="1"/>
</dbReference>
<comment type="caution">
    <text evidence="1">The sequence shown here is derived from an EMBL/GenBank/DDBJ whole genome shotgun (WGS) entry which is preliminary data.</text>
</comment>
<organism evidence="1 2">
    <name type="scientific">Effrenium voratum</name>
    <dbReference type="NCBI Taxonomy" id="2562239"/>
    <lineage>
        <taxon>Eukaryota</taxon>
        <taxon>Sar</taxon>
        <taxon>Alveolata</taxon>
        <taxon>Dinophyceae</taxon>
        <taxon>Suessiales</taxon>
        <taxon>Symbiodiniaceae</taxon>
        <taxon>Effrenium</taxon>
    </lineage>
</organism>
<dbReference type="AlphaFoldDB" id="A0AA36IXW1"/>
<dbReference type="EMBL" id="CAUJNA010002987">
    <property type="protein sequence ID" value="CAJ1394890.1"/>
    <property type="molecule type" value="Genomic_DNA"/>
</dbReference>
<dbReference type="Gene3D" id="3.40.50.300">
    <property type="entry name" value="P-loop containing nucleotide triphosphate hydrolases"/>
    <property type="match status" value="1"/>
</dbReference>